<evidence type="ECO:0000313" key="5">
    <source>
        <dbReference type="EMBL" id="SFC33128.1"/>
    </source>
</evidence>
<dbReference type="InterPro" id="IPR000653">
    <property type="entry name" value="DegT/StrS_aminotransferase"/>
</dbReference>
<dbReference type="InterPro" id="IPR015424">
    <property type="entry name" value="PyrdxlP-dep_Trfase"/>
</dbReference>
<dbReference type="InterPro" id="IPR015422">
    <property type="entry name" value="PyrdxlP-dep_Trfase_small"/>
</dbReference>
<protein>
    <submittedName>
        <fullName evidence="5">dTDP-4-amino-4,6-dideoxygalactose transaminase</fullName>
    </submittedName>
</protein>
<dbReference type="GO" id="GO:0000271">
    <property type="term" value="P:polysaccharide biosynthetic process"/>
    <property type="evidence" value="ECO:0007669"/>
    <property type="project" value="TreeGrafter"/>
</dbReference>
<evidence type="ECO:0000256" key="3">
    <source>
        <dbReference type="PIRSR" id="PIRSR000390-2"/>
    </source>
</evidence>
<dbReference type="GO" id="GO:0008483">
    <property type="term" value="F:transaminase activity"/>
    <property type="evidence" value="ECO:0007669"/>
    <property type="project" value="TreeGrafter"/>
</dbReference>
<dbReference type="SUPFAM" id="SSF53383">
    <property type="entry name" value="PLP-dependent transferases"/>
    <property type="match status" value="1"/>
</dbReference>
<dbReference type="PANTHER" id="PTHR30244:SF34">
    <property type="entry name" value="DTDP-4-AMINO-4,6-DIDEOXYGALACTOSE TRANSAMINASE"/>
    <property type="match status" value="1"/>
</dbReference>
<sequence length="379" mass="42058">MKKIWLSPPHLSGNELQKIQQVFQENWIAPVGPQIGEFEAKISAFLGTENPPVVALNSGTSALHLALKLLNIGKGDVVICQSLSFAASVNPILYQGATPVFVDSEKDTYNLSPEFLEEAIKDQIKKGKKPKAIIAVHIYGMPYKVAEIHRISAQYEIPIIEDAAEAMGSLYKNKPCGSFGDLAVFSFNGNKIITTSAGGALVCKNKIQQNKAVFWATQSKENEDFYLHKEIGYNYRMSNVLAAIGISQIDVLEERVKKKREIQQFYASFLNEIDGFNVFAESSSAFKSNHWLSILEIDAEKSPISVTDLMKKLADKNIESRRIWKPLHTQPVFAEFDFYGIDIAEKIFENGLCLPSGTAMSDADLNFIKSELLAAVKNA</sequence>
<evidence type="ECO:0000256" key="4">
    <source>
        <dbReference type="RuleBase" id="RU004508"/>
    </source>
</evidence>
<dbReference type="OrthoDB" id="9810913at2"/>
<evidence type="ECO:0000313" key="6">
    <source>
        <dbReference type="Proteomes" id="UP000199438"/>
    </source>
</evidence>
<accession>A0A1I1IFY5</accession>
<gene>
    <name evidence="5" type="ORF">SAMN04487907_103362</name>
</gene>
<proteinExistence type="inferred from homology"/>
<organism evidence="5 6">
    <name type="scientific">Zunongwangia mangrovi</name>
    <dbReference type="NCBI Taxonomy" id="1334022"/>
    <lineage>
        <taxon>Bacteria</taxon>
        <taxon>Pseudomonadati</taxon>
        <taxon>Bacteroidota</taxon>
        <taxon>Flavobacteriia</taxon>
        <taxon>Flavobacteriales</taxon>
        <taxon>Flavobacteriaceae</taxon>
        <taxon>Zunongwangia</taxon>
    </lineage>
</organism>
<dbReference type="CDD" id="cd00616">
    <property type="entry name" value="AHBA_syn"/>
    <property type="match status" value="1"/>
</dbReference>
<feature type="modified residue" description="N6-(pyridoxal phosphate)lysine" evidence="3">
    <location>
        <position position="191"/>
    </location>
</feature>
<dbReference type="Proteomes" id="UP000199438">
    <property type="component" value="Unassembled WGS sequence"/>
</dbReference>
<dbReference type="AlphaFoldDB" id="A0A1I1IFY5"/>
<evidence type="ECO:0000256" key="1">
    <source>
        <dbReference type="ARBA" id="ARBA00037999"/>
    </source>
</evidence>
<dbReference type="PIRSF" id="PIRSF000390">
    <property type="entry name" value="PLP_StrS"/>
    <property type="match status" value="1"/>
</dbReference>
<dbReference type="InterPro" id="IPR015421">
    <property type="entry name" value="PyrdxlP-dep_Trfase_major"/>
</dbReference>
<dbReference type="STRING" id="1334022.SAMN04487907_103362"/>
<dbReference type="Gene3D" id="3.90.1150.10">
    <property type="entry name" value="Aspartate Aminotransferase, domain 1"/>
    <property type="match status" value="1"/>
</dbReference>
<dbReference type="Gene3D" id="3.40.640.10">
    <property type="entry name" value="Type I PLP-dependent aspartate aminotransferase-like (Major domain)"/>
    <property type="match status" value="1"/>
</dbReference>
<dbReference type="EMBL" id="FOKV01000003">
    <property type="protein sequence ID" value="SFC33128.1"/>
    <property type="molecule type" value="Genomic_DNA"/>
</dbReference>
<name>A0A1I1IFY5_9FLAO</name>
<dbReference type="PANTHER" id="PTHR30244">
    <property type="entry name" value="TRANSAMINASE"/>
    <property type="match status" value="1"/>
</dbReference>
<evidence type="ECO:0000256" key="2">
    <source>
        <dbReference type="PIRSR" id="PIRSR000390-1"/>
    </source>
</evidence>
<dbReference type="GO" id="GO:0030170">
    <property type="term" value="F:pyridoxal phosphate binding"/>
    <property type="evidence" value="ECO:0007669"/>
    <property type="project" value="TreeGrafter"/>
</dbReference>
<dbReference type="Pfam" id="PF01041">
    <property type="entry name" value="DegT_DnrJ_EryC1"/>
    <property type="match status" value="1"/>
</dbReference>
<dbReference type="RefSeq" id="WP_092542216.1">
    <property type="nucleotide sequence ID" value="NZ_FOKV01000003.1"/>
</dbReference>
<keyword evidence="3 4" id="KW-0663">Pyridoxal phosphate</keyword>
<reference evidence="6" key="1">
    <citation type="submission" date="2016-10" db="EMBL/GenBank/DDBJ databases">
        <authorList>
            <person name="Varghese N."/>
            <person name="Submissions S."/>
        </authorList>
    </citation>
    <scope>NUCLEOTIDE SEQUENCE [LARGE SCALE GENOMIC DNA]</scope>
    <source>
        <strain evidence="6">DSM 24499</strain>
    </source>
</reference>
<keyword evidence="6" id="KW-1185">Reference proteome</keyword>
<comment type="similarity">
    <text evidence="1 4">Belongs to the DegT/DnrJ/EryC1 family.</text>
</comment>
<feature type="active site" description="Proton acceptor" evidence="2">
    <location>
        <position position="191"/>
    </location>
</feature>